<evidence type="ECO:0000313" key="10">
    <source>
        <dbReference type="EMBL" id="GIJ57432.1"/>
    </source>
</evidence>
<dbReference type="AlphaFoldDB" id="A0A8J4E2W9"/>
<evidence type="ECO:0000313" key="11">
    <source>
        <dbReference type="Proteomes" id="UP000612585"/>
    </source>
</evidence>
<keyword evidence="3" id="KW-0560">Oxidoreductase</keyword>
<dbReference type="RefSeq" id="WP_239151818.1">
    <property type="nucleotide sequence ID" value="NZ_BOPG01000031.1"/>
</dbReference>
<reference evidence="10" key="1">
    <citation type="submission" date="2021-01" db="EMBL/GenBank/DDBJ databases">
        <title>Whole genome shotgun sequence of Virgisporangium aurantiacum NBRC 16421.</title>
        <authorList>
            <person name="Komaki H."/>
            <person name="Tamura T."/>
        </authorList>
    </citation>
    <scope>NUCLEOTIDE SEQUENCE</scope>
    <source>
        <strain evidence="10">NBRC 16421</strain>
    </source>
</reference>
<dbReference type="Pfam" id="PF13561">
    <property type="entry name" value="adh_short_C2"/>
    <property type="match status" value="1"/>
</dbReference>
<proteinExistence type="inferred from homology"/>
<gene>
    <name evidence="10" type="primary">fabG_5</name>
    <name evidence="10" type="ORF">Vau01_049480</name>
</gene>
<keyword evidence="2" id="KW-0521">NADP</keyword>
<name>A0A8J4E2W9_9ACTN</name>
<dbReference type="PANTHER" id="PTHR42760:SF83">
    <property type="entry name" value="(3R)-3-HYDROXYACYL-COA DEHYDROGENASE"/>
    <property type="match status" value="1"/>
</dbReference>
<dbReference type="GO" id="GO:0006633">
    <property type="term" value="P:fatty acid biosynthetic process"/>
    <property type="evidence" value="ECO:0007669"/>
    <property type="project" value="TreeGrafter"/>
</dbReference>
<comment type="caution">
    <text evidence="10">The sequence shown here is derived from an EMBL/GenBank/DDBJ whole genome shotgun (WGS) entry which is preliminary data.</text>
</comment>
<keyword evidence="4" id="KW-0684">Rhamnose metabolism</keyword>
<evidence type="ECO:0000256" key="3">
    <source>
        <dbReference type="ARBA" id="ARBA00023002"/>
    </source>
</evidence>
<evidence type="ECO:0000256" key="4">
    <source>
        <dbReference type="ARBA" id="ARBA00023308"/>
    </source>
</evidence>
<dbReference type="PRINTS" id="PR00081">
    <property type="entry name" value="GDHRDH"/>
</dbReference>
<dbReference type="GO" id="GO:0048038">
    <property type="term" value="F:quinone binding"/>
    <property type="evidence" value="ECO:0007669"/>
    <property type="project" value="TreeGrafter"/>
</dbReference>
<sequence length="264" mass="27113">MTGVLAGRSALVTGASRGIGRGIALGLAAAGADVAVNWYRPPSPEFGRDNGADVASVVAEIEAMGRRAVAVEADVSNGAAVRAMVDEVVLSLGGLDVLVNSAGICPFHDFLTMPEELWDRVHAVNLRGAFLCSQAAARVMVDQGRGGRIISVSSISALVGGGQQAHYTPTKAGVHSLMQSIAIPLGPHGITCNSVLPGAIGTDINRDDWSDPQKLAYLNGRIPIGRLGEPDDVAGPVVFLASPAARYVTGAALLVDGGLYVNLQ</sequence>
<comment type="similarity">
    <text evidence="1">Belongs to the short-chain dehydrogenases/reductases (SDR) family.</text>
</comment>
<dbReference type="PANTHER" id="PTHR42760">
    <property type="entry name" value="SHORT-CHAIN DEHYDROGENASES/REDUCTASES FAMILY MEMBER"/>
    <property type="match status" value="1"/>
</dbReference>
<evidence type="ECO:0000256" key="2">
    <source>
        <dbReference type="ARBA" id="ARBA00022857"/>
    </source>
</evidence>
<evidence type="ECO:0000256" key="8">
    <source>
        <dbReference type="ARBA" id="ARBA00067020"/>
    </source>
</evidence>
<dbReference type="InterPro" id="IPR002347">
    <property type="entry name" value="SDR_fam"/>
</dbReference>
<evidence type="ECO:0000256" key="1">
    <source>
        <dbReference type="ARBA" id="ARBA00006484"/>
    </source>
</evidence>
<evidence type="ECO:0000256" key="9">
    <source>
        <dbReference type="ARBA" id="ARBA00068170"/>
    </source>
</evidence>
<dbReference type="FunFam" id="3.40.50.720:FF:000417">
    <property type="entry name" value="Glucose 1-dehydrogenase, putative"/>
    <property type="match status" value="1"/>
</dbReference>
<comment type="pathway">
    <text evidence="7">Carbohydrate degradation; L-rhamnose degradation.</text>
</comment>
<dbReference type="PRINTS" id="PR00080">
    <property type="entry name" value="SDRFAMILY"/>
</dbReference>
<evidence type="ECO:0000256" key="6">
    <source>
        <dbReference type="ARBA" id="ARBA00052619"/>
    </source>
</evidence>
<evidence type="ECO:0000256" key="7">
    <source>
        <dbReference type="ARBA" id="ARBA00060619"/>
    </source>
</evidence>
<keyword evidence="11" id="KW-1185">Reference proteome</keyword>
<dbReference type="Proteomes" id="UP000612585">
    <property type="component" value="Unassembled WGS sequence"/>
</dbReference>
<dbReference type="SUPFAM" id="SSF51735">
    <property type="entry name" value="NAD(P)-binding Rossmann-fold domains"/>
    <property type="match status" value="1"/>
</dbReference>
<dbReference type="GO" id="GO:0019301">
    <property type="term" value="P:rhamnose catabolic process"/>
    <property type="evidence" value="ECO:0007669"/>
    <property type="project" value="UniProtKB-ARBA"/>
</dbReference>
<dbReference type="EMBL" id="BOPG01000031">
    <property type="protein sequence ID" value="GIJ57432.1"/>
    <property type="molecule type" value="Genomic_DNA"/>
</dbReference>
<dbReference type="GO" id="GO:0016616">
    <property type="term" value="F:oxidoreductase activity, acting on the CH-OH group of donors, NAD or NADP as acceptor"/>
    <property type="evidence" value="ECO:0007669"/>
    <property type="project" value="TreeGrafter"/>
</dbReference>
<dbReference type="Gene3D" id="3.40.50.720">
    <property type="entry name" value="NAD(P)-binding Rossmann-like Domain"/>
    <property type="match status" value="1"/>
</dbReference>
<comment type="catalytic activity">
    <reaction evidence="5">
        <text>L-rhamnofuranose + NADP(+) = L-rhamnono-1,4-lactone + NADPH + H(+)</text>
        <dbReference type="Rhea" id="RHEA:42668"/>
        <dbReference type="ChEBI" id="CHEBI:15378"/>
        <dbReference type="ChEBI" id="CHEBI:16935"/>
        <dbReference type="ChEBI" id="CHEBI:17937"/>
        <dbReference type="ChEBI" id="CHEBI:57783"/>
        <dbReference type="ChEBI" id="CHEBI:58349"/>
        <dbReference type="EC" id="1.1.1.378"/>
    </reaction>
    <physiologicalReaction direction="left-to-right" evidence="5">
        <dbReference type="Rhea" id="RHEA:42669"/>
    </physiologicalReaction>
</comment>
<dbReference type="EC" id="1.1.1.378" evidence="8"/>
<comment type="catalytic activity">
    <reaction evidence="6">
        <text>L-rhamnofuranose + NAD(+) = L-rhamnono-1,4-lactone + NADH + H(+)</text>
        <dbReference type="Rhea" id="RHEA:12649"/>
        <dbReference type="ChEBI" id="CHEBI:15378"/>
        <dbReference type="ChEBI" id="CHEBI:16935"/>
        <dbReference type="ChEBI" id="CHEBI:17937"/>
        <dbReference type="ChEBI" id="CHEBI:57540"/>
        <dbReference type="ChEBI" id="CHEBI:57945"/>
        <dbReference type="EC" id="1.1.1.378"/>
    </reaction>
    <physiologicalReaction direction="left-to-right" evidence="6">
        <dbReference type="Rhea" id="RHEA:12650"/>
    </physiologicalReaction>
</comment>
<protein>
    <recommendedName>
        <fullName evidence="9">L-rhamnose 1-dehydrogenase (NAD(P)(+))</fullName>
        <ecNumber evidence="8">1.1.1.378</ecNumber>
    </recommendedName>
</protein>
<evidence type="ECO:0000256" key="5">
    <source>
        <dbReference type="ARBA" id="ARBA00050510"/>
    </source>
</evidence>
<accession>A0A8J4E2W9</accession>
<organism evidence="10 11">
    <name type="scientific">Virgisporangium aurantiacum</name>
    <dbReference type="NCBI Taxonomy" id="175570"/>
    <lineage>
        <taxon>Bacteria</taxon>
        <taxon>Bacillati</taxon>
        <taxon>Actinomycetota</taxon>
        <taxon>Actinomycetes</taxon>
        <taxon>Micromonosporales</taxon>
        <taxon>Micromonosporaceae</taxon>
        <taxon>Virgisporangium</taxon>
    </lineage>
</organism>
<dbReference type="InterPro" id="IPR036291">
    <property type="entry name" value="NAD(P)-bd_dom_sf"/>
</dbReference>